<evidence type="ECO:0000313" key="8">
    <source>
        <dbReference type="Proteomes" id="UP000438991"/>
    </source>
</evidence>
<organism evidence="7 8">
    <name type="scientific">Rhodoplanes serenus</name>
    <dbReference type="NCBI Taxonomy" id="200615"/>
    <lineage>
        <taxon>Bacteria</taxon>
        <taxon>Pseudomonadati</taxon>
        <taxon>Pseudomonadota</taxon>
        <taxon>Alphaproteobacteria</taxon>
        <taxon>Hyphomicrobiales</taxon>
        <taxon>Nitrobacteraceae</taxon>
        <taxon>Rhodoplanes</taxon>
    </lineage>
</organism>
<feature type="signal peptide" evidence="5">
    <location>
        <begin position="1"/>
        <end position="23"/>
    </location>
</feature>
<protein>
    <submittedName>
        <fullName evidence="7">Outer membrane beta-barrel protein</fullName>
    </submittedName>
</protein>
<name>A0A9X4XMP3_9BRAD</name>
<evidence type="ECO:0000256" key="5">
    <source>
        <dbReference type="SAM" id="SignalP"/>
    </source>
</evidence>
<dbReference type="EMBL" id="WNKV01000013">
    <property type="protein sequence ID" value="MTW17995.1"/>
    <property type="molecule type" value="Genomic_DNA"/>
</dbReference>
<dbReference type="Proteomes" id="UP000438991">
    <property type="component" value="Unassembled WGS sequence"/>
</dbReference>
<dbReference type="InterPro" id="IPR036709">
    <property type="entry name" value="Autotransporte_beta_dom_sf"/>
</dbReference>
<keyword evidence="2 5" id="KW-0732">Signal</keyword>
<evidence type="ECO:0000256" key="2">
    <source>
        <dbReference type="ARBA" id="ARBA00022729"/>
    </source>
</evidence>
<evidence type="ECO:0000256" key="1">
    <source>
        <dbReference type="ARBA" id="ARBA00004442"/>
    </source>
</evidence>
<dbReference type="PANTHER" id="PTHR34001">
    <property type="entry name" value="BLL7405 PROTEIN"/>
    <property type="match status" value="1"/>
</dbReference>
<dbReference type="SUPFAM" id="SSF103515">
    <property type="entry name" value="Autotransporter"/>
    <property type="match status" value="1"/>
</dbReference>
<feature type="domain" description="Outer membrane protein beta-barrel" evidence="6">
    <location>
        <begin position="34"/>
        <end position="256"/>
    </location>
</feature>
<accession>A0A9X4XMP3</accession>
<gene>
    <name evidence="7" type="ORF">GJ689_17455</name>
</gene>
<dbReference type="InterPro" id="IPR051692">
    <property type="entry name" value="OMP-like"/>
</dbReference>
<evidence type="ECO:0000259" key="6">
    <source>
        <dbReference type="Pfam" id="PF13505"/>
    </source>
</evidence>
<dbReference type="PANTHER" id="PTHR34001:SF3">
    <property type="entry name" value="BLL7405 PROTEIN"/>
    <property type="match status" value="1"/>
</dbReference>
<dbReference type="GO" id="GO:0009279">
    <property type="term" value="C:cell outer membrane"/>
    <property type="evidence" value="ECO:0007669"/>
    <property type="project" value="UniProtKB-SubCell"/>
</dbReference>
<dbReference type="InterPro" id="IPR027385">
    <property type="entry name" value="Beta-barrel_OMP"/>
</dbReference>
<keyword evidence="4" id="KW-0998">Cell outer membrane</keyword>
<proteinExistence type="predicted"/>
<evidence type="ECO:0000256" key="4">
    <source>
        <dbReference type="ARBA" id="ARBA00023237"/>
    </source>
</evidence>
<feature type="chain" id="PRO_5040773578" evidence="5">
    <location>
        <begin position="24"/>
        <end position="268"/>
    </location>
</feature>
<dbReference type="Gene3D" id="2.40.160.20">
    <property type="match status" value="1"/>
</dbReference>
<comment type="subcellular location">
    <subcellularLocation>
        <location evidence="1">Cell outer membrane</location>
    </subcellularLocation>
</comment>
<reference evidence="7 8" key="1">
    <citation type="submission" date="2019-11" db="EMBL/GenBank/DDBJ databases">
        <title>Whole-genome sequence of Rhodoplanes serenus DSM 18633, type strain.</title>
        <authorList>
            <person name="Kyndt J.A."/>
            <person name="Meyer T.E."/>
        </authorList>
    </citation>
    <scope>NUCLEOTIDE SEQUENCE [LARGE SCALE GENOMIC DNA]</scope>
    <source>
        <strain evidence="7 8">DSM 18633</strain>
    </source>
</reference>
<evidence type="ECO:0000313" key="7">
    <source>
        <dbReference type="EMBL" id="MTW17995.1"/>
    </source>
</evidence>
<keyword evidence="3" id="KW-0472">Membrane</keyword>
<dbReference type="Pfam" id="PF13505">
    <property type="entry name" value="OMP_b-brl"/>
    <property type="match status" value="1"/>
</dbReference>
<evidence type="ECO:0000256" key="3">
    <source>
        <dbReference type="ARBA" id="ARBA00023136"/>
    </source>
</evidence>
<dbReference type="AlphaFoldDB" id="A0A9X4XMP3"/>
<sequence>MVMKLTLGTAALLASLVTGPALAADMAARMPVKAPPLAPVPAFSWTGSYFGVNVGYGWGRQRTEFNAGFGGLGFGAEERQDVDGVFGGVQGGFNWQVGQFVLGIENDIQFSGQEGDTLYSLGLGIPGGPVGPTLAANHELRWFGTSRSRLGVTTWNNQMLFYVTGGAAYGQVRSTYDLGVGGFPVASLDTKNTRFGWTVGGGMEWAMAPNWSIKAEYLYLDLGREEASVAFLGTPALALESRFTDHIARIGANYRFPIGGGAPVMARY</sequence>
<comment type="caution">
    <text evidence="7">The sequence shown here is derived from an EMBL/GenBank/DDBJ whole genome shotgun (WGS) entry which is preliminary data.</text>
</comment>